<reference evidence="2" key="1">
    <citation type="journal article" date="2015" name="Genome Announc.">
        <title>High-Quality Draft Genome Sequence of Desulfovibrio carbinoliphilus FW-101-2B, an Organic Acid-Oxidizing Sulfate-Reducing Bacterium Isolated from Uranium(VI)-Contaminated Groundwater.</title>
        <authorList>
            <person name="Ramsay B.D."/>
            <person name="Hwang C."/>
            <person name="Woo H.L."/>
            <person name="Carroll S.L."/>
            <person name="Lucas S."/>
            <person name="Han J."/>
            <person name="Lapidus A.L."/>
            <person name="Cheng J.F."/>
            <person name="Goodwin L.A."/>
            <person name="Pitluck S."/>
            <person name="Peters L."/>
            <person name="Chertkov O."/>
            <person name="Held B."/>
            <person name="Detter J.C."/>
            <person name="Han C.S."/>
            <person name="Tapia R."/>
            <person name="Land M.L."/>
            <person name="Hauser L.J."/>
            <person name="Kyrpides N.C."/>
            <person name="Ivanova N.N."/>
            <person name="Mikhailova N."/>
            <person name="Pagani I."/>
            <person name="Woyke T."/>
            <person name="Arkin A.P."/>
            <person name="Dehal P."/>
            <person name="Chivian D."/>
            <person name="Criddle C.S."/>
            <person name="Wu W."/>
            <person name="Chakraborty R."/>
            <person name="Hazen T.C."/>
            <person name="Fields M.W."/>
        </authorList>
    </citation>
    <scope>NUCLEOTIDE SEQUENCE [LARGE SCALE GENOMIC DNA]</scope>
    <source>
        <strain evidence="2">FW-101-2B</strain>
    </source>
</reference>
<proteinExistence type="predicted"/>
<dbReference type="OrthoDB" id="5455718at2"/>
<dbReference type="EMBL" id="CM001368">
    <property type="protein sequence ID" value="EHJ47638.1"/>
    <property type="molecule type" value="Genomic_DNA"/>
</dbReference>
<keyword evidence="2" id="KW-1185">Reference proteome</keyword>
<dbReference type="HOGENOM" id="CLU_1903314_0_0_7"/>
<gene>
    <name evidence="1" type="ORF">DFW101_1630</name>
</gene>
<dbReference type="eggNOG" id="ENOG5031H5W">
    <property type="taxonomic scope" value="Bacteria"/>
</dbReference>
<dbReference type="AlphaFoldDB" id="G7Q6M5"/>
<accession>G7Q6M5</accession>
<protein>
    <recommendedName>
        <fullName evidence="3">Periplasmic heavy metal sensor</fullName>
    </recommendedName>
</protein>
<dbReference type="RefSeq" id="WP_009181032.1">
    <property type="nucleotide sequence ID" value="NZ_CM001368.1"/>
</dbReference>
<dbReference type="Proteomes" id="UP000004662">
    <property type="component" value="Chromosome"/>
</dbReference>
<dbReference type="STRING" id="694327.DFW101_1630"/>
<name>G7Q6M5_9BACT</name>
<organism evidence="1 2">
    <name type="scientific">Solidesulfovibrio carbinoliphilus subsp. oakridgensis</name>
    <dbReference type="NCBI Taxonomy" id="694327"/>
    <lineage>
        <taxon>Bacteria</taxon>
        <taxon>Pseudomonadati</taxon>
        <taxon>Thermodesulfobacteriota</taxon>
        <taxon>Desulfovibrionia</taxon>
        <taxon>Desulfovibrionales</taxon>
        <taxon>Desulfovibrionaceae</taxon>
        <taxon>Solidesulfovibrio</taxon>
    </lineage>
</organism>
<evidence type="ECO:0000313" key="2">
    <source>
        <dbReference type="Proteomes" id="UP000004662"/>
    </source>
</evidence>
<sequence length="134" mass="14888">MSETGRVSRRLVVAGAFALGLGLGWAGASHRAINESRARDGGGILAIRDRIDAEEMRLLDLSAEQRQVFQAARDEAMAKADLVFARLRPEMEIIFQAFDQKVRPVLSPRQLAVYDRLEQKRRAEMPARPAGADD</sequence>
<evidence type="ECO:0000313" key="1">
    <source>
        <dbReference type="EMBL" id="EHJ47638.1"/>
    </source>
</evidence>
<evidence type="ECO:0008006" key="3">
    <source>
        <dbReference type="Google" id="ProtNLM"/>
    </source>
</evidence>